<dbReference type="Pfam" id="PF08448">
    <property type="entry name" value="PAS_4"/>
    <property type="match status" value="1"/>
</dbReference>
<dbReference type="AlphaFoldDB" id="A0A3M8CGF2"/>
<dbReference type="InterPro" id="IPR043128">
    <property type="entry name" value="Rev_trsase/Diguanyl_cyclase"/>
</dbReference>
<dbReference type="InterPro" id="IPR052163">
    <property type="entry name" value="DGC-Regulatory_Protein"/>
</dbReference>
<name>A0A3M8CGF2_9BACL</name>
<dbReference type="SUPFAM" id="SSF55785">
    <property type="entry name" value="PYP-like sensor domain (PAS domain)"/>
    <property type="match status" value="1"/>
</dbReference>
<evidence type="ECO:0000313" key="3">
    <source>
        <dbReference type="EMBL" id="RNB74407.1"/>
    </source>
</evidence>
<reference evidence="3 4" key="1">
    <citation type="submission" date="2018-10" db="EMBL/GenBank/DDBJ databases">
        <title>Phylogenomics of Brevibacillus.</title>
        <authorList>
            <person name="Dunlap C."/>
        </authorList>
    </citation>
    <scope>NUCLEOTIDE SEQUENCE [LARGE SCALE GENOMIC DNA]</scope>
    <source>
        <strain evidence="3 4">JCM 12215</strain>
    </source>
</reference>
<dbReference type="PROSITE" id="PS50113">
    <property type="entry name" value="PAC"/>
    <property type="match status" value="1"/>
</dbReference>
<dbReference type="CDD" id="cd01949">
    <property type="entry name" value="GGDEF"/>
    <property type="match status" value="1"/>
</dbReference>
<dbReference type="InterPro" id="IPR000160">
    <property type="entry name" value="GGDEF_dom"/>
</dbReference>
<dbReference type="SUPFAM" id="SSF55073">
    <property type="entry name" value="Nucleotide cyclase"/>
    <property type="match status" value="1"/>
</dbReference>
<proteinExistence type="predicted"/>
<dbReference type="EMBL" id="RHHR01000015">
    <property type="protein sequence ID" value="RNB74407.1"/>
    <property type="molecule type" value="Genomic_DNA"/>
</dbReference>
<dbReference type="Pfam" id="PF00990">
    <property type="entry name" value="GGDEF"/>
    <property type="match status" value="1"/>
</dbReference>
<dbReference type="InterPro" id="IPR000700">
    <property type="entry name" value="PAS-assoc_C"/>
</dbReference>
<organism evidence="3 4">
    <name type="scientific">Brevibacillus invocatus</name>
    <dbReference type="NCBI Taxonomy" id="173959"/>
    <lineage>
        <taxon>Bacteria</taxon>
        <taxon>Bacillati</taxon>
        <taxon>Bacillota</taxon>
        <taxon>Bacilli</taxon>
        <taxon>Bacillales</taxon>
        <taxon>Paenibacillaceae</taxon>
        <taxon>Brevibacillus</taxon>
    </lineage>
</organism>
<dbReference type="InterPro" id="IPR029787">
    <property type="entry name" value="Nucleotide_cyclase"/>
</dbReference>
<dbReference type="Proteomes" id="UP000282028">
    <property type="component" value="Unassembled WGS sequence"/>
</dbReference>
<evidence type="ECO:0000259" key="2">
    <source>
        <dbReference type="PROSITE" id="PS50887"/>
    </source>
</evidence>
<comment type="caution">
    <text evidence="3">The sequence shown here is derived from an EMBL/GenBank/DDBJ whole genome shotgun (WGS) entry which is preliminary data.</text>
</comment>
<dbReference type="Gene3D" id="3.30.450.20">
    <property type="entry name" value="PAS domain"/>
    <property type="match status" value="1"/>
</dbReference>
<dbReference type="OrthoDB" id="9759607at2"/>
<gene>
    <name evidence="3" type="ORF">EDM52_11120</name>
</gene>
<feature type="domain" description="GGDEF" evidence="2">
    <location>
        <begin position="171"/>
        <end position="304"/>
    </location>
</feature>
<protein>
    <submittedName>
        <fullName evidence="3">Sensor domain-containing diguanylate cyclase</fullName>
    </submittedName>
</protein>
<dbReference type="InterPro" id="IPR035965">
    <property type="entry name" value="PAS-like_dom_sf"/>
</dbReference>
<accession>A0A3M8CGF2</accession>
<keyword evidence="4" id="KW-1185">Reference proteome</keyword>
<dbReference type="PANTHER" id="PTHR46663">
    <property type="entry name" value="DIGUANYLATE CYCLASE DGCT-RELATED"/>
    <property type="match status" value="1"/>
</dbReference>
<feature type="domain" description="PAC" evidence="1">
    <location>
        <begin position="81"/>
        <end position="139"/>
    </location>
</feature>
<dbReference type="NCBIfam" id="TIGR00254">
    <property type="entry name" value="GGDEF"/>
    <property type="match status" value="1"/>
</dbReference>
<dbReference type="InterPro" id="IPR013656">
    <property type="entry name" value="PAS_4"/>
</dbReference>
<dbReference type="Gene3D" id="3.30.70.270">
    <property type="match status" value="1"/>
</dbReference>
<sequence>MGKRNITTLINQYGDILSDLFEHISDMLFLMSVEEVSEGEYQFRYVLMNPSAMRYAQLDKTAYGKRFEDVYPAEKAAALVHMYEKAVTSRNPVHQTNEDDIIGESILTPVINTDGVCTHVFAVTRDITERKQLEAKLEFMAYHDVLTGLPNRRLLELQLERALHETKDDDEMVAVLFLDCDYFKQINDTWGHATGDAFLQMLAERLQACVRDEDTVSRLGGDEFVVVIRHVQHPTQAEEVAARILKAIEEPWQVQDATFTVTSSIGIALYPLNATTVDELLNRADEALYLAKETGRNQFYRFPNE</sequence>
<evidence type="ECO:0000259" key="1">
    <source>
        <dbReference type="PROSITE" id="PS50113"/>
    </source>
</evidence>
<evidence type="ECO:0000313" key="4">
    <source>
        <dbReference type="Proteomes" id="UP000282028"/>
    </source>
</evidence>
<dbReference type="PANTHER" id="PTHR46663:SF3">
    <property type="entry name" value="SLL0267 PROTEIN"/>
    <property type="match status" value="1"/>
</dbReference>
<dbReference type="FunFam" id="3.30.70.270:FF:000001">
    <property type="entry name" value="Diguanylate cyclase domain protein"/>
    <property type="match status" value="1"/>
</dbReference>
<dbReference type="PROSITE" id="PS50887">
    <property type="entry name" value="GGDEF"/>
    <property type="match status" value="1"/>
</dbReference>
<dbReference type="SMART" id="SM00267">
    <property type="entry name" value="GGDEF"/>
    <property type="match status" value="1"/>
</dbReference>